<name>A0A2S2KPR2_9ARCH</name>
<sequence>MSLSSEDINKIKEKIMSEDDTKIQNNRLINRVVLINTCTNCGNRFKPVNSMIWETLCDLCIR</sequence>
<evidence type="ECO:0000313" key="2">
    <source>
        <dbReference type="Proteomes" id="UP000245829"/>
    </source>
</evidence>
<dbReference type="AlphaFoldDB" id="A0A2S2KPR2"/>
<proteinExistence type="predicted"/>
<accession>A0A2S2KPR2</accession>
<dbReference type="Proteomes" id="UP000245829">
    <property type="component" value="Unassembled WGS sequence"/>
</dbReference>
<dbReference type="EMBL" id="BGKI01000002">
    <property type="protein sequence ID" value="GBH33643.1"/>
    <property type="molecule type" value="Genomic_DNA"/>
</dbReference>
<comment type="caution">
    <text evidence="1">The sequence shown here is derived from an EMBL/GenBank/DDBJ whole genome shotgun (WGS) entry which is preliminary data.</text>
</comment>
<reference evidence="1 2" key="1">
    <citation type="submission" date="2018-05" db="EMBL/GenBank/DDBJ databases">
        <title>genome sequencing of Nitrosopumilus sp. NM25.</title>
        <authorList>
            <person name="Mori K."/>
            <person name="Nakagawa T."/>
        </authorList>
    </citation>
    <scope>NUCLEOTIDE SEQUENCE [LARGE SCALE GENOMIC DNA]</scope>
    <source>
        <strain evidence="1 2">NM25</strain>
    </source>
</reference>
<keyword evidence="2" id="KW-1185">Reference proteome</keyword>
<protein>
    <submittedName>
        <fullName evidence="1">Uncharacterized protein</fullName>
    </submittedName>
</protein>
<organism evidence="1 2">
    <name type="scientific">Nitrosopumilus zosterae</name>
    <dbReference type="NCBI Taxonomy" id="718286"/>
    <lineage>
        <taxon>Archaea</taxon>
        <taxon>Nitrososphaerota</taxon>
        <taxon>Nitrososphaeria</taxon>
        <taxon>Nitrosopumilales</taxon>
        <taxon>Nitrosopumilaceae</taxon>
        <taxon>Nitrosopumilus</taxon>
    </lineage>
</organism>
<gene>
    <name evidence="1" type="ORF">NZNM25_04340</name>
</gene>
<evidence type="ECO:0000313" key="1">
    <source>
        <dbReference type="EMBL" id="GBH33643.1"/>
    </source>
</evidence>